<organism evidence="3 4">
    <name type="scientific">Corynespora cassiicola Philippines</name>
    <dbReference type="NCBI Taxonomy" id="1448308"/>
    <lineage>
        <taxon>Eukaryota</taxon>
        <taxon>Fungi</taxon>
        <taxon>Dikarya</taxon>
        <taxon>Ascomycota</taxon>
        <taxon>Pezizomycotina</taxon>
        <taxon>Dothideomycetes</taxon>
        <taxon>Pleosporomycetidae</taxon>
        <taxon>Pleosporales</taxon>
        <taxon>Corynesporascaceae</taxon>
        <taxon>Corynespora</taxon>
    </lineage>
</organism>
<dbReference type="PANTHER" id="PTHR28065:SF1">
    <property type="entry name" value="DUF4050 DOMAIN-CONTAINING PROTEIN"/>
    <property type="match status" value="1"/>
</dbReference>
<evidence type="ECO:0000313" key="4">
    <source>
        <dbReference type="Proteomes" id="UP000240883"/>
    </source>
</evidence>
<dbReference type="STRING" id="1448308.A0A2T2NE06"/>
<name>A0A2T2NE06_CORCC</name>
<feature type="region of interest" description="Disordered" evidence="1">
    <location>
        <begin position="45"/>
        <end position="77"/>
    </location>
</feature>
<feature type="domain" description="Gag1-like clamp" evidence="2">
    <location>
        <begin position="70"/>
        <end position="230"/>
    </location>
</feature>
<reference evidence="3 4" key="1">
    <citation type="journal article" date="2018" name="Front. Microbiol.">
        <title>Genome-Wide Analysis of Corynespora cassiicola Leaf Fall Disease Putative Effectors.</title>
        <authorList>
            <person name="Lopez D."/>
            <person name="Ribeiro S."/>
            <person name="Label P."/>
            <person name="Fumanal B."/>
            <person name="Venisse J.S."/>
            <person name="Kohler A."/>
            <person name="de Oliveira R.R."/>
            <person name="Labutti K."/>
            <person name="Lipzen A."/>
            <person name="Lail K."/>
            <person name="Bauer D."/>
            <person name="Ohm R.A."/>
            <person name="Barry K.W."/>
            <person name="Spatafora J."/>
            <person name="Grigoriev I.V."/>
            <person name="Martin F.M."/>
            <person name="Pujade-Renaud V."/>
        </authorList>
    </citation>
    <scope>NUCLEOTIDE SEQUENCE [LARGE SCALE GENOMIC DNA]</scope>
    <source>
        <strain evidence="3 4">Philippines</strain>
    </source>
</reference>
<gene>
    <name evidence="3" type="ORF">BS50DRAFT_85785</name>
</gene>
<sequence>MDINQTATRSARRFLDERVRNDWDWPNTPDFWSHSDEEVRGATEFRERYYGDSSDRDRDSDNDGGATANPYKFDSPDAIGDVVESKALKRKRKRKAALEEEMEYNEGLVCFVRRRDAWTGAAAVQKYGIHHTTDEPKVQDESLSTAETLETADAEEPAAKGDPPPTVETLCPLAPTLLAGNAVRNSIGPKTYSDIYNKVVMSSRTPSVPINLSDMTKALVQGWKDSGEWPPKAAPLDPLVGRKKAFASKRAPVSVRADNHDGPFLSHHPHMKKGMESVKRILHLNGAR</sequence>
<dbReference type="OrthoDB" id="5422958at2759"/>
<feature type="region of interest" description="Disordered" evidence="1">
    <location>
        <begin position="250"/>
        <end position="270"/>
    </location>
</feature>
<accession>A0A2T2NE06</accession>
<dbReference type="Proteomes" id="UP000240883">
    <property type="component" value="Unassembled WGS sequence"/>
</dbReference>
<dbReference type="InterPro" id="IPR025124">
    <property type="entry name" value="Gag1-like_clamp"/>
</dbReference>
<dbReference type="PANTHER" id="PTHR28065">
    <property type="entry name" value="FREQUENIN"/>
    <property type="match status" value="1"/>
</dbReference>
<keyword evidence="4" id="KW-1185">Reference proteome</keyword>
<protein>
    <recommendedName>
        <fullName evidence="2">Gag1-like clamp domain-containing protein</fullName>
    </recommendedName>
</protein>
<proteinExistence type="predicted"/>
<evidence type="ECO:0000259" key="2">
    <source>
        <dbReference type="Pfam" id="PF13259"/>
    </source>
</evidence>
<dbReference type="InterPro" id="IPR053274">
    <property type="entry name" value="Fluconazole_resistance"/>
</dbReference>
<evidence type="ECO:0000256" key="1">
    <source>
        <dbReference type="SAM" id="MobiDB-lite"/>
    </source>
</evidence>
<dbReference type="EMBL" id="KZ678139">
    <property type="protein sequence ID" value="PSN63657.1"/>
    <property type="molecule type" value="Genomic_DNA"/>
</dbReference>
<feature type="compositionally biased region" description="Basic and acidic residues" evidence="1">
    <location>
        <begin position="45"/>
        <end position="61"/>
    </location>
</feature>
<dbReference type="AlphaFoldDB" id="A0A2T2NE06"/>
<dbReference type="Pfam" id="PF13259">
    <property type="entry name" value="clamp_Gag1-like"/>
    <property type="match status" value="1"/>
</dbReference>
<evidence type="ECO:0000313" key="3">
    <source>
        <dbReference type="EMBL" id="PSN63657.1"/>
    </source>
</evidence>